<dbReference type="PANTHER" id="PTHR33050:SF7">
    <property type="entry name" value="RIBONUCLEASE H"/>
    <property type="match status" value="1"/>
</dbReference>
<evidence type="ECO:0000313" key="2">
    <source>
        <dbReference type="Proteomes" id="UP001347796"/>
    </source>
</evidence>
<proteinExistence type="predicted"/>
<comment type="caution">
    <text evidence="1">The sequence shown here is derived from an EMBL/GenBank/DDBJ whole genome shotgun (WGS) entry which is preliminary data.</text>
</comment>
<dbReference type="CDD" id="cd09275">
    <property type="entry name" value="RNase_HI_RT_DIRS1"/>
    <property type="match status" value="1"/>
</dbReference>
<organism evidence="1 2">
    <name type="scientific">Patella caerulea</name>
    <name type="common">Rayed Mediterranean limpet</name>
    <dbReference type="NCBI Taxonomy" id="87958"/>
    <lineage>
        <taxon>Eukaryota</taxon>
        <taxon>Metazoa</taxon>
        <taxon>Spiralia</taxon>
        <taxon>Lophotrochozoa</taxon>
        <taxon>Mollusca</taxon>
        <taxon>Gastropoda</taxon>
        <taxon>Patellogastropoda</taxon>
        <taxon>Patelloidea</taxon>
        <taxon>Patellidae</taxon>
        <taxon>Patella</taxon>
    </lineage>
</organism>
<sequence length="329" mass="37348">MCSMAKAVMPGKLLLRNVYRLLQTQKSWSDTLVLDTGTCSDLMWWHCALLSWNGTSIQQRVIEKQMFTDASATAWGGVLGNSQARGLWTPAMSSEHSNVREMMAVLLSLRAFQKEIQNKVVQLLTDNISTVAYINCKGGPSQKLTQVATWIWAECLKNNVTLVAKHLSGKLNFHADFLSRHITSTDWKLHPALFRYIDKMWGPHTIDRCASLVTTQIPTYNSYYSDPECVGIDCLAQSDWGIHNNYVNPPFRILNKVLDVIVAQKACATVIAPKWVTKPWYQRIIQMSISPPIRIPNNSRTFINFGQTPEPLKNPRWHIFAWRISGELA</sequence>
<dbReference type="EMBL" id="JAZGQO010000001">
    <property type="protein sequence ID" value="KAK6196317.1"/>
    <property type="molecule type" value="Genomic_DNA"/>
</dbReference>
<dbReference type="SUPFAM" id="SSF53098">
    <property type="entry name" value="Ribonuclease H-like"/>
    <property type="match status" value="1"/>
</dbReference>
<dbReference type="PANTHER" id="PTHR33050">
    <property type="entry name" value="REVERSE TRANSCRIPTASE DOMAIN-CONTAINING PROTEIN"/>
    <property type="match status" value="1"/>
</dbReference>
<reference evidence="1 2" key="1">
    <citation type="submission" date="2024-01" db="EMBL/GenBank/DDBJ databases">
        <title>The genome of the rayed Mediterranean limpet Patella caerulea (Linnaeus, 1758).</title>
        <authorList>
            <person name="Anh-Thu Weber A."/>
            <person name="Halstead-Nussloch G."/>
        </authorList>
    </citation>
    <scope>NUCLEOTIDE SEQUENCE [LARGE SCALE GENOMIC DNA]</scope>
    <source>
        <strain evidence="1">AATW-2023a</strain>
        <tissue evidence="1">Whole specimen</tissue>
    </source>
</reference>
<keyword evidence="2" id="KW-1185">Reference proteome</keyword>
<name>A0AAN8Q3P1_PATCE</name>
<accession>A0AAN8Q3P1</accession>
<protein>
    <submittedName>
        <fullName evidence="1">Uncharacterized protein</fullName>
    </submittedName>
</protein>
<dbReference type="AlphaFoldDB" id="A0AAN8Q3P1"/>
<dbReference type="InterPro" id="IPR052055">
    <property type="entry name" value="Hepadnavirus_pol/RT"/>
</dbReference>
<dbReference type="Proteomes" id="UP001347796">
    <property type="component" value="Unassembled WGS sequence"/>
</dbReference>
<dbReference type="InterPro" id="IPR012337">
    <property type="entry name" value="RNaseH-like_sf"/>
</dbReference>
<gene>
    <name evidence="1" type="ORF">SNE40_001564</name>
</gene>
<evidence type="ECO:0000313" key="1">
    <source>
        <dbReference type="EMBL" id="KAK6196317.1"/>
    </source>
</evidence>